<proteinExistence type="predicted"/>
<organism evidence="2 3">
    <name type="scientific">Streptomyces thioluteus</name>
    <dbReference type="NCBI Taxonomy" id="66431"/>
    <lineage>
        <taxon>Bacteria</taxon>
        <taxon>Bacillati</taxon>
        <taxon>Actinomycetota</taxon>
        <taxon>Actinomycetes</taxon>
        <taxon>Kitasatosporales</taxon>
        <taxon>Streptomycetaceae</taxon>
        <taxon>Streptomyces</taxon>
    </lineage>
</organism>
<keyword evidence="3" id="KW-1185">Reference proteome</keyword>
<gene>
    <name evidence="2" type="ORF">GCM10020221_25560</name>
</gene>
<dbReference type="EMBL" id="BAAAXZ010000097">
    <property type="protein sequence ID" value="GAA2928539.1"/>
    <property type="molecule type" value="Genomic_DNA"/>
</dbReference>
<reference evidence="2 3" key="1">
    <citation type="journal article" date="2019" name="Int. J. Syst. Evol. Microbiol.">
        <title>The Global Catalogue of Microorganisms (GCM) 10K type strain sequencing project: providing services to taxonomists for standard genome sequencing and annotation.</title>
        <authorList>
            <consortium name="The Broad Institute Genomics Platform"/>
            <consortium name="The Broad Institute Genome Sequencing Center for Infectious Disease"/>
            <person name="Wu L."/>
            <person name="Ma J."/>
        </authorList>
    </citation>
    <scope>NUCLEOTIDE SEQUENCE [LARGE SCALE GENOMIC DNA]</scope>
    <source>
        <strain evidence="2 3">JCM 4087</strain>
    </source>
</reference>
<feature type="region of interest" description="Disordered" evidence="1">
    <location>
        <begin position="1"/>
        <end position="31"/>
    </location>
</feature>
<protein>
    <submittedName>
        <fullName evidence="2">Uncharacterized protein</fullName>
    </submittedName>
</protein>
<sequence length="64" mass="6160">MEPAAGPGPGHEDGTRAAVRAQGGRPPASSALRAACAHAGAGFGRAAQEAVDVRAGQGVGVVQQ</sequence>
<name>A0ABN3WUQ7_STRTU</name>
<comment type="caution">
    <text evidence="2">The sequence shown here is derived from an EMBL/GenBank/DDBJ whole genome shotgun (WGS) entry which is preliminary data.</text>
</comment>
<evidence type="ECO:0000313" key="3">
    <source>
        <dbReference type="Proteomes" id="UP001501102"/>
    </source>
</evidence>
<evidence type="ECO:0000256" key="1">
    <source>
        <dbReference type="SAM" id="MobiDB-lite"/>
    </source>
</evidence>
<accession>A0ABN3WUQ7</accession>
<evidence type="ECO:0000313" key="2">
    <source>
        <dbReference type="EMBL" id="GAA2928539.1"/>
    </source>
</evidence>
<dbReference type="Proteomes" id="UP001501102">
    <property type="component" value="Unassembled WGS sequence"/>
</dbReference>